<evidence type="ECO:0000313" key="3">
    <source>
        <dbReference type="EMBL" id="KAL0134830.1"/>
    </source>
</evidence>
<accession>A0AAW2H5K1</accession>
<feature type="region of interest" description="Disordered" evidence="2">
    <location>
        <begin position="466"/>
        <end position="489"/>
    </location>
</feature>
<comment type="caution">
    <text evidence="3">The sequence shown here is derived from an EMBL/GenBank/DDBJ whole genome shotgun (WGS) entry which is preliminary data.</text>
</comment>
<dbReference type="EMBL" id="JADYXP020000001">
    <property type="protein sequence ID" value="KAL0134830.1"/>
    <property type="molecule type" value="Genomic_DNA"/>
</dbReference>
<keyword evidence="4" id="KW-1185">Reference proteome</keyword>
<sequence length="511" mass="59958">MSNKDLADTLVQANETISKNNEMISKLERKDEKNRMALTHGSITYDAMITQKHSDIVKLQDENQLLRDQLEEVEIKLAQSNETIVLLKREIDNMTAINVLQISLSGLDLDKERLSAKVDCLKNEIASYQNSTACVESRLQTLLHGNETLMVDIKILKSTNDQLLHPSGDTVMSTLKEALYVLPKKIYETIVHFQSEIKECDKETEGVFVEYLNKEVVEIEEINKKEKQQKKIYADKTCQQDEDLLNSIAEEVNSNFKNAAHKLKFLEGQYEEKLQEIKNLMDDVKQRDQEIKILQEYITYLLQKNNVLQTKVKCQIKEYQNKLTLQKKKYDSSLNAFRKEYNENVERLEARFKDIKYEKSSFDTENWLQSLNLKELSELHNRINILSSHAARNTESNAERIETKNSQEHRFYNKFTLRKQHPNKNRPSSKKKTSKEEFYSKYFNVENNKIAITELYCKDSKLERKHSSSVNEKKLPGNTESPKPKTNRSLDWQREKFIYQCSMHYKLNNAR</sequence>
<feature type="compositionally biased region" description="Basic residues" evidence="2">
    <location>
        <begin position="416"/>
        <end position="433"/>
    </location>
</feature>
<evidence type="ECO:0000256" key="2">
    <source>
        <dbReference type="SAM" id="MobiDB-lite"/>
    </source>
</evidence>
<feature type="region of interest" description="Disordered" evidence="2">
    <location>
        <begin position="414"/>
        <end position="433"/>
    </location>
</feature>
<gene>
    <name evidence="3" type="ORF">PUN28_001543</name>
</gene>
<protein>
    <submittedName>
        <fullName evidence="3">Uncharacterized protein</fullName>
    </submittedName>
</protein>
<feature type="coiled-coil region" evidence="1">
    <location>
        <begin position="56"/>
        <end position="131"/>
    </location>
</feature>
<evidence type="ECO:0000256" key="1">
    <source>
        <dbReference type="SAM" id="Coils"/>
    </source>
</evidence>
<feature type="compositionally biased region" description="Basic and acidic residues" evidence="2">
    <location>
        <begin position="466"/>
        <end position="475"/>
    </location>
</feature>
<keyword evidence="1" id="KW-0175">Coiled coil</keyword>
<evidence type="ECO:0000313" key="4">
    <source>
        <dbReference type="Proteomes" id="UP001430953"/>
    </source>
</evidence>
<dbReference type="Proteomes" id="UP001430953">
    <property type="component" value="Unassembled WGS sequence"/>
</dbReference>
<organism evidence="3 4">
    <name type="scientific">Cardiocondyla obscurior</name>
    <dbReference type="NCBI Taxonomy" id="286306"/>
    <lineage>
        <taxon>Eukaryota</taxon>
        <taxon>Metazoa</taxon>
        <taxon>Ecdysozoa</taxon>
        <taxon>Arthropoda</taxon>
        <taxon>Hexapoda</taxon>
        <taxon>Insecta</taxon>
        <taxon>Pterygota</taxon>
        <taxon>Neoptera</taxon>
        <taxon>Endopterygota</taxon>
        <taxon>Hymenoptera</taxon>
        <taxon>Apocrita</taxon>
        <taxon>Aculeata</taxon>
        <taxon>Formicoidea</taxon>
        <taxon>Formicidae</taxon>
        <taxon>Myrmicinae</taxon>
        <taxon>Cardiocondyla</taxon>
    </lineage>
</organism>
<feature type="coiled-coil region" evidence="1">
    <location>
        <begin position="209"/>
        <end position="290"/>
    </location>
</feature>
<reference evidence="3 4" key="1">
    <citation type="submission" date="2023-03" db="EMBL/GenBank/DDBJ databases">
        <title>High recombination rates correlate with genetic variation in Cardiocondyla obscurior ants.</title>
        <authorList>
            <person name="Errbii M."/>
        </authorList>
    </citation>
    <scope>NUCLEOTIDE SEQUENCE [LARGE SCALE GENOMIC DNA]</scope>
    <source>
        <strain evidence="3">Alpha-2009</strain>
        <tissue evidence="3">Whole body</tissue>
    </source>
</reference>
<dbReference type="AlphaFoldDB" id="A0AAW2H5K1"/>
<proteinExistence type="predicted"/>
<name>A0AAW2H5K1_9HYME</name>